<evidence type="ECO:0000256" key="4">
    <source>
        <dbReference type="ARBA" id="ARBA00022729"/>
    </source>
</evidence>
<accession>A0AAN8TVI6</accession>
<evidence type="ECO:0000256" key="5">
    <source>
        <dbReference type="ARBA" id="ARBA00022737"/>
    </source>
</evidence>
<evidence type="ECO:0000256" key="2">
    <source>
        <dbReference type="ARBA" id="ARBA00022614"/>
    </source>
</evidence>
<evidence type="ECO:0000256" key="8">
    <source>
        <dbReference type="ARBA" id="ARBA00023180"/>
    </source>
</evidence>
<dbReference type="Pfam" id="PF00560">
    <property type="entry name" value="LRR_1"/>
    <property type="match status" value="2"/>
</dbReference>
<keyword evidence="6" id="KW-1133">Transmembrane helix</keyword>
<dbReference type="InterPro" id="IPR032675">
    <property type="entry name" value="LRR_dom_sf"/>
</dbReference>
<evidence type="ECO:0000256" key="6">
    <source>
        <dbReference type="ARBA" id="ARBA00022989"/>
    </source>
</evidence>
<dbReference type="GO" id="GO:0050832">
    <property type="term" value="P:defense response to fungus"/>
    <property type="evidence" value="ECO:0007669"/>
    <property type="project" value="UniProtKB-ARBA"/>
</dbReference>
<reference evidence="11 12" key="1">
    <citation type="submission" date="2024-02" db="EMBL/GenBank/DDBJ databases">
        <title>de novo genome assembly of Solanum bulbocastanum strain 11H21.</title>
        <authorList>
            <person name="Hosaka A.J."/>
        </authorList>
    </citation>
    <scope>NUCLEOTIDE SEQUENCE [LARGE SCALE GENOMIC DNA]</scope>
    <source>
        <tissue evidence="11">Young leaves</tissue>
    </source>
</reference>
<evidence type="ECO:0000313" key="11">
    <source>
        <dbReference type="EMBL" id="KAK6790851.1"/>
    </source>
</evidence>
<dbReference type="FunFam" id="3.80.10.10:FF:000129">
    <property type="entry name" value="Leucine-rich repeat receptor-like kinase"/>
    <property type="match status" value="1"/>
</dbReference>
<sequence length="350" mass="38395">MALCHGNDTDQQALLAFKGSINDHFGYLKTWNASTHFCYWSGVTCGRKHVRVIKLNVENQKLDGPLSSFIGNMSFLRSLYLSNNSFRGEIPSEIGRLRRLHRLYLGNNSFHGEIPSNLSRCLNLVSLVLDGEIPSSFGNLTSLIGFYAPLNNLQGKIPDSFGKLKNLEIIEVAANHLSGTIPSEIFNISSITTFDVGMNQIQGTLPSSLGITLPNLELFIIGGNNISGSIPSTLSNSSKLVYFLAGRNQLTGSVPSLENLNGLQQLTIPGNYLGTGEPDDLSFIASLTNASRFRILEIQFNSFGGVLPASFRNFSTELQVVQLSYNRIRGNIPSEIGKFVNVEEFQEILV</sequence>
<protein>
    <recommendedName>
        <fullName evidence="13">Leucine-rich repeat-containing N-terminal plant-type domain-containing protein</fullName>
    </recommendedName>
</protein>
<dbReference type="EMBL" id="JBANQN010000004">
    <property type="protein sequence ID" value="KAK6790851.1"/>
    <property type="molecule type" value="Genomic_DNA"/>
</dbReference>
<dbReference type="Pfam" id="PF23598">
    <property type="entry name" value="LRR_14"/>
    <property type="match status" value="1"/>
</dbReference>
<evidence type="ECO:0000259" key="9">
    <source>
        <dbReference type="Pfam" id="PF08263"/>
    </source>
</evidence>
<dbReference type="AlphaFoldDB" id="A0AAN8TVI6"/>
<dbReference type="GO" id="GO:0016020">
    <property type="term" value="C:membrane"/>
    <property type="evidence" value="ECO:0007669"/>
    <property type="project" value="UniProtKB-SubCell"/>
</dbReference>
<dbReference type="PANTHER" id="PTHR48060:SF21">
    <property type="entry name" value="L DOMAIN-LIKE PROTEIN"/>
    <property type="match status" value="1"/>
</dbReference>
<dbReference type="SUPFAM" id="SSF52058">
    <property type="entry name" value="L domain-like"/>
    <property type="match status" value="1"/>
</dbReference>
<name>A0AAN8TVI6_SOLBU</name>
<keyword evidence="3" id="KW-0812">Transmembrane</keyword>
<keyword evidence="12" id="KW-1185">Reference proteome</keyword>
<dbReference type="Proteomes" id="UP001371456">
    <property type="component" value="Unassembled WGS sequence"/>
</dbReference>
<evidence type="ECO:0000256" key="7">
    <source>
        <dbReference type="ARBA" id="ARBA00023136"/>
    </source>
</evidence>
<evidence type="ECO:0000313" key="12">
    <source>
        <dbReference type="Proteomes" id="UP001371456"/>
    </source>
</evidence>
<evidence type="ECO:0000256" key="3">
    <source>
        <dbReference type="ARBA" id="ARBA00022692"/>
    </source>
</evidence>
<keyword evidence="2" id="KW-0433">Leucine-rich repeat</keyword>
<keyword evidence="5" id="KW-0677">Repeat</keyword>
<dbReference type="InterPro" id="IPR053211">
    <property type="entry name" value="DNA_repair-toleration"/>
</dbReference>
<dbReference type="InterPro" id="IPR055414">
    <property type="entry name" value="LRR_R13L4/SHOC2-like"/>
</dbReference>
<dbReference type="Gene3D" id="3.80.10.10">
    <property type="entry name" value="Ribonuclease Inhibitor"/>
    <property type="match status" value="2"/>
</dbReference>
<dbReference type="Pfam" id="PF08263">
    <property type="entry name" value="LRRNT_2"/>
    <property type="match status" value="1"/>
</dbReference>
<organism evidence="11 12">
    <name type="scientific">Solanum bulbocastanum</name>
    <name type="common">Wild potato</name>
    <dbReference type="NCBI Taxonomy" id="147425"/>
    <lineage>
        <taxon>Eukaryota</taxon>
        <taxon>Viridiplantae</taxon>
        <taxon>Streptophyta</taxon>
        <taxon>Embryophyta</taxon>
        <taxon>Tracheophyta</taxon>
        <taxon>Spermatophyta</taxon>
        <taxon>Magnoliopsida</taxon>
        <taxon>eudicotyledons</taxon>
        <taxon>Gunneridae</taxon>
        <taxon>Pentapetalae</taxon>
        <taxon>asterids</taxon>
        <taxon>lamiids</taxon>
        <taxon>Solanales</taxon>
        <taxon>Solanaceae</taxon>
        <taxon>Solanoideae</taxon>
        <taxon>Solaneae</taxon>
        <taxon>Solanum</taxon>
    </lineage>
</organism>
<proteinExistence type="predicted"/>
<evidence type="ECO:0000259" key="10">
    <source>
        <dbReference type="Pfam" id="PF23598"/>
    </source>
</evidence>
<comment type="caution">
    <text evidence="11">The sequence shown here is derived from an EMBL/GenBank/DDBJ whole genome shotgun (WGS) entry which is preliminary data.</text>
</comment>
<keyword evidence="7" id="KW-0472">Membrane</keyword>
<dbReference type="PANTHER" id="PTHR48060">
    <property type="entry name" value="DNA DAMAGE-REPAIR/TOLERATION PROTEIN DRT100"/>
    <property type="match status" value="1"/>
</dbReference>
<keyword evidence="8" id="KW-0325">Glycoprotein</keyword>
<feature type="domain" description="Disease resistance R13L4/SHOC-2-like LRR" evidence="10">
    <location>
        <begin position="49"/>
        <end position="173"/>
    </location>
</feature>
<dbReference type="InterPro" id="IPR001611">
    <property type="entry name" value="Leu-rich_rpt"/>
</dbReference>
<dbReference type="InterPro" id="IPR013210">
    <property type="entry name" value="LRR_N_plant-typ"/>
</dbReference>
<gene>
    <name evidence="11" type="ORF">RDI58_009932</name>
</gene>
<evidence type="ECO:0008006" key="13">
    <source>
        <dbReference type="Google" id="ProtNLM"/>
    </source>
</evidence>
<dbReference type="FunFam" id="3.80.10.10:FF:000041">
    <property type="entry name" value="LRR receptor-like serine/threonine-protein kinase ERECTA"/>
    <property type="match status" value="1"/>
</dbReference>
<evidence type="ECO:0000256" key="1">
    <source>
        <dbReference type="ARBA" id="ARBA00004167"/>
    </source>
</evidence>
<keyword evidence="4" id="KW-0732">Signal</keyword>
<comment type="subcellular location">
    <subcellularLocation>
        <location evidence="1">Membrane</location>
        <topology evidence="1">Single-pass membrane protein</topology>
    </subcellularLocation>
</comment>
<feature type="domain" description="Leucine-rich repeat-containing N-terminal plant-type" evidence="9">
    <location>
        <begin position="8"/>
        <end position="45"/>
    </location>
</feature>